<feature type="domain" description="Phosphatidic acid phosphatase type 2/haloperoxidase" evidence="2">
    <location>
        <begin position="135"/>
        <end position="246"/>
    </location>
</feature>
<dbReference type="EMBL" id="JBDLNU010000006">
    <property type="protein sequence ID" value="MFM1730873.1"/>
    <property type="molecule type" value="Genomic_DNA"/>
</dbReference>
<evidence type="ECO:0000259" key="2">
    <source>
        <dbReference type="SMART" id="SM00014"/>
    </source>
</evidence>
<organism evidence="3 4">
    <name type="scientific">Prescottella soli</name>
    <dbReference type="NCBI Taxonomy" id="1543852"/>
    <lineage>
        <taxon>Bacteria</taxon>
        <taxon>Bacillati</taxon>
        <taxon>Actinomycetota</taxon>
        <taxon>Actinomycetes</taxon>
        <taxon>Mycobacteriales</taxon>
        <taxon>Nocardiaceae</taxon>
        <taxon>Prescottella</taxon>
    </lineage>
</organism>
<dbReference type="Pfam" id="PF01569">
    <property type="entry name" value="PAP2"/>
    <property type="match status" value="1"/>
</dbReference>
<dbReference type="PANTHER" id="PTHR14969:SF13">
    <property type="entry name" value="AT30094P"/>
    <property type="match status" value="1"/>
</dbReference>
<keyword evidence="1" id="KW-0472">Membrane</keyword>
<dbReference type="RefSeq" id="WP_348610271.1">
    <property type="nucleotide sequence ID" value="NZ_CP157276.1"/>
</dbReference>
<keyword evidence="1" id="KW-0812">Transmembrane</keyword>
<gene>
    <name evidence="3" type="ORF">ABEU19_004414</name>
</gene>
<dbReference type="PANTHER" id="PTHR14969">
    <property type="entry name" value="SPHINGOSINE-1-PHOSPHATE PHOSPHOHYDROLASE"/>
    <property type="match status" value="1"/>
</dbReference>
<dbReference type="SMART" id="SM00014">
    <property type="entry name" value="acidPPc"/>
    <property type="match status" value="1"/>
</dbReference>
<dbReference type="InterPro" id="IPR000326">
    <property type="entry name" value="PAP2/HPO"/>
</dbReference>
<sequence>MSRILDLAHTVTTDATTEFATETGSAEVAITVLGIAAAMFAAGIVLRGRARLSVALRAGGLALAFSVLAVQVDDAGWLTGQDGPVTSWFVAHRTSTLDGVAVAVTNLGSPAATVALAVAVAGLLAWRARSPIPAVVLIGTVGAASAASTVLKVLIGRDRPSAAVQTIVETDHSFPSGHVTGTATLLAMIVVIAAAGCSRRVRAVLAVVVALVVVLVAATRVYLGVHWLTDVIGGALLAAFFATLGSAALHELTERARSRQHPQGVVQEAAVAAAPSSRAGTAR</sequence>
<evidence type="ECO:0000256" key="1">
    <source>
        <dbReference type="SAM" id="Phobius"/>
    </source>
</evidence>
<dbReference type="CDD" id="cd03392">
    <property type="entry name" value="PAP2_like_2"/>
    <property type="match status" value="1"/>
</dbReference>
<comment type="caution">
    <text evidence="3">The sequence shown here is derived from an EMBL/GenBank/DDBJ whole genome shotgun (WGS) entry which is preliminary data.</text>
</comment>
<feature type="transmembrane region" description="Helical" evidence="1">
    <location>
        <begin position="107"/>
        <end position="126"/>
    </location>
</feature>
<name>A0ABW9G0F2_9NOCA</name>
<dbReference type="InterPro" id="IPR036938">
    <property type="entry name" value="PAP2/HPO_sf"/>
</dbReference>
<feature type="transmembrane region" description="Helical" evidence="1">
    <location>
        <begin position="28"/>
        <end position="47"/>
    </location>
</feature>
<dbReference type="Proteomes" id="UP001629744">
    <property type="component" value="Unassembled WGS sequence"/>
</dbReference>
<accession>A0ABW9G0F2</accession>
<feature type="transmembrane region" description="Helical" evidence="1">
    <location>
        <begin position="175"/>
        <end position="196"/>
    </location>
</feature>
<reference evidence="3 4" key="1">
    <citation type="submission" date="2023-11" db="EMBL/GenBank/DDBJ databases">
        <authorList>
            <person name="Val-Calvo J."/>
            <person name="Scortti M."/>
            <person name="Vazquez-Boland J."/>
        </authorList>
    </citation>
    <scope>NUCLEOTIDE SEQUENCE [LARGE SCALE GENOMIC DNA]</scope>
    <source>
        <strain evidence="3 4">DSM 46662</strain>
    </source>
</reference>
<keyword evidence="4" id="KW-1185">Reference proteome</keyword>
<feature type="transmembrane region" description="Helical" evidence="1">
    <location>
        <begin position="54"/>
        <end position="72"/>
    </location>
</feature>
<dbReference type="SUPFAM" id="SSF48317">
    <property type="entry name" value="Acid phosphatase/Vanadium-dependent haloperoxidase"/>
    <property type="match status" value="1"/>
</dbReference>
<feature type="transmembrane region" description="Helical" evidence="1">
    <location>
        <begin position="133"/>
        <end position="155"/>
    </location>
</feature>
<protein>
    <submittedName>
        <fullName evidence="3">Phosphatase PAP2 family protein</fullName>
    </submittedName>
</protein>
<keyword evidence="1" id="KW-1133">Transmembrane helix</keyword>
<feature type="transmembrane region" description="Helical" evidence="1">
    <location>
        <begin position="231"/>
        <end position="249"/>
    </location>
</feature>
<proteinExistence type="predicted"/>
<evidence type="ECO:0000313" key="3">
    <source>
        <dbReference type="EMBL" id="MFM1730873.1"/>
    </source>
</evidence>
<dbReference type="Gene3D" id="1.20.144.10">
    <property type="entry name" value="Phosphatidic acid phosphatase type 2/haloperoxidase"/>
    <property type="match status" value="2"/>
</dbReference>
<evidence type="ECO:0000313" key="4">
    <source>
        <dbReference type="Proteomes" id="UP001629744"/>
    </source>
</evidence>
<feature type="transmembrane region" description="Helical" evidence="1">
    <location>
        <begin position="203"/>
        <end position="225"/>
    </location>
</feature>